<dbReference type="CDD" id="cd00430">
    <property type="entry name" value="PLPDE_III_AR"/>
    <property type="match status" value="1"/>
</dbReference>
<dbReference type="EC" id="5.1.1.1" evidence="4"/>
<dbReference type="Proteomes" id="UP000182409">
    <property type="component" value="Unassembled WGS sequence"/>
</dbReference>
<dbReference type="InterPro" id="IPR020622">
    <property type="entry name" value="Ala_racemase_pyridoxalP-BS"/>
</dbReference>
<comment type="catalytic activity">
    <reaction evidence="4">
        <text>L-alanine = D-alanine</text>
        <dbReference type="Rhea" id="RHEA:20249"/>
        <dbReference type="ChEBI" id="CHEBI:57416"/>
        <dbReference type="ChEBI" id="CHEBI:57972"/>
        <dbReference type="EC" id="5.1.1.1"/>
    </reaction>
</comment>
<evidence type="ECO:0000313" key="9">
    <source>
        <dbReference type="Proteomes" id="UP000182409"/>
    </source>
</evidence>
<comment type="cofactor">
    <cofactor evidence="1 4 5">
        <name>pyridoxal 5'-phosphate</name>
        <dbReference type="ChEBI" id="CHEBI:597326"/>
    </cofactor>
</comment>
<dbReference type="NCBIfam" id="TIGR00492">
    <property type="entry name" value="alr"/>
    <property type="match status" value="1"/>
</dbReference>
<organism evidence="8 9">
    <name type="scientific">Terriglobus roseus</name>
    <dbReference type="NCBI Taxonomy" id="392734"/>
    <lineage>
        <taxon>Bacteria</taxon>
        <taxon>Pseudomonadati</taxon>
        <taxon>Acidobacteriota</taxon>
        <taxon>Terriglobia</taxon>
        <taxon>Terriglobales</taxon>
        <taxon>Acidobacteriaceae</taxon>
        <taxon>Terriglobus</taxon>
    </lineage>
</organism>
<dbReference type="Pfam" id="PF01168">
    <property type="entry name" value="Ala_racemase_N"/>
    <property type="match status" value="1"/>
</dbReference>
<feature type="binding site" evidence="4 6">
    <location>
        <position position="150"/>
    </location>
    <ligand>
        <name>substrate</name>
    </ligand>
</feature>
<feature type="domain" description="Alanine racemase C-terminal" evidence="7">
    <location>
        <begin position="284"/>
        <end position="417"/>
    </location>
</feature>
<comment type="similarity">
    <text evidence="4">Belongs to the alanine racemase family.</text>
</comment>
<keyword evidence="2 4" id="KW-0663">Pyridoxal phosphate</keyword>
<dbReference type="GO" id="GO:0005829">
    <property type="term" value="C:cytosol"/>
    <property type="evidence" value="ECO:0007669"/>
    <property type="project" value="TreeGrafter"/>
</dbReference>
<dbReference type="InterPro" id="IPR001608">
    <property type="entry name" value="Ala_racemase_N"/>
</dbReference>
<dbReference type="AlphaFoldDB" id="A0A1H4MIW0"/>
<accession>A0A1H4MIW0</accession>
<feature type="active site" description="Proton acceptor; specific for L-alanine" evidence="4">
    <location>
        <position position="305"/>
    </location>
</feature>
<dbReference type="SUPFAM" id="SSF50621">
    <property type="entry name" value="Alanine racemase C-terminal domain-like"/>
    <property type="match status" value="1"/>
</dbReference>
<dbReference type="PANTHER" id="PTHR30511">
    <property type="entry name" value="ALANINE RACEMASE"/>
    <property type="match status" value="1"/>
</dbReference>
<dbReference type="UniPathway" id="UPA00042">
    <property type="reaction ID" value="UER00497"/>
</dbReference>
<reference evidence="8 9" key="1">
    <citation type="submission" date="2016-10" db="EMBL/GenBank/DDBJ databases">
        <authorList>
            <person name="de Groot N.N."/>
        </authorList>
    </citation>
    <scope>NUCLEOTIDE SEQUENCE [LARGE SCALE GENOMIC DNA]</scope>
    <source>
        <strain evidence="8 9">AB35.6</strain>
    </source>
</reference>
<evidence type="ECO:0000313" key="8">
    <source>
        <dbReference type="EMBL" id="SEB83031.1"/>
    </source>
</evidence>
<feature type="modified residue" description="N6-(pyridoxal phosphate)lysine" evidence="4 5">
    <location>
        <position position="43"/>
    </location>
</feature>
<evidence type="ECO:0000256" key="3">
    <source>
        <dbReference type="ARBA" id="ARBA00023235"/>
    </source>
</evidence>
<dbReference type="PANTHER" id="PTHR30511:SF0">
    <property type="entry name" value="ALANINE RACEMASE, CATABOLIC-RELATED"/>
    <property type="match status" value="1"/>
</dbReference>
<dbReference type="PRINTS" id="PR00992">
    <property type="entry name" value="ALARACEMASE"/>
</dbReference>
<evidence type="ECO:0000256" key="5">
    <source>
        <dbReference type="PIRSR" id="PIRSR600821-50"/>
    </source>
</evidence>
<evidence type="ECO:0000256" key="4">
    <source>
        <dbReference type="HAMAP-Rule" id="MF_01201"/>
    </source>
</evidence>
<proteinExistence type="inferred from homology"/>
<evidence type="ECO:0000256" key="2">
    <source>
        <dbReference type="ARBA" id="ARBA00022898"/>
    </source>
</evidence>
<evidence type="ECO:0000256" key="6">
    <source>
        <dbReference type="PIRSR" id="PIRSR600821-52"/>
    </source>
</evidence>
<feature type="binding site" evidence="4 6">
    <location>
        <position position="358"/>
    </location>
    <ligand>
        <name>substrate</name>
    </ligand>
</feature>
<dbReference type="Pfam" id="PF00842">
    <property type="entry name" value="Ala_racemase_C"/>
    <property type="match status" value="1"/>
</dbReference>
<dbReference type="PROSITE" id="PS00395">
    <property type="entry name" value="ALANINE_RACEMASE"/>
    <property type="match status" value="1"/>
</dbReference>
<dbReference type="InterPro" id="IPR011079">
    <property type="entry name" value="Ala_racemase_C"/>
</dbReference>
<comment type="function">
    <text evidence="4">Catalyzes the interconversion of L-alanine and D-alanine. May also act on other amino acids.</text>
</comment>
<dbReference type="RefSeq" id="WP_074653657.1">
    <property type="nucleotide sequence ID" value="NZ_FNSD01000001.1"/>
</dbReference>
<dbReference type="InterPro" id="IPR029066">
    <property type="entry name" value="PLP-binding_barrel"/>
</dbReference>
<dbReference type="InterPro" id="IPR009006">
    <property type="entry name" value="Ala_racemase/Decarboxylase_C"/>
</dbReference>
<sequence>MRSVLPNHTRPIWAEISASRLRDNFHALQAAAGPQIEVLAVIKADAYGHGATECAPVLAGAGAQWLGVTSAEEGLAVRASLAILPQGMSPRVLVMCGLWPGEEAGILDRGLTPVVWEPYHLDLLEAEAHRRNLPAQSVAVHAEIDTGMARQGVTPGDLLERLLARFTTDSPLKLEGVMTHLASTEVGDDPQNQVQMIAFASALQQVAAAGLKPEYVHAGNTSSTDSGYIPQDLPALAAGLGARAMTRAGLALYGYALPLESATDRVIQSEGFLKPHLASSLKPVMTWKTRIVSLREVQCGDSIGYNATFVAPGTMRLALLPVGYADGFRRALSASNAEAGGLVLLHGRRAPIVGRVSMDLTIVDVTAIPECSIADEVILLGESNGERIGADEHARLAGTSAYEVLCGISNRVPRVVVS</sequence>
<dbReference type="GO" id="GO:0030170">
    <property type="term" value="F:pyridoxal phosphate binding"/>
    <property type="evidence" value="ECO:0007669"/>
    <property type="project" value="UniProtKB-UniRule"/>
</dbReference>
<dbReference type="InterPro" id="IPR000821">
    <property type="entry name" value="Ala_racemase"/>
</dbReference>
<feature type="active site" description="Proton acceptor; specific for D-alanine" evidence="4">
    <location>
        <position position="43"/>
    </location>
</feature>
<keyword evidence="3 4" id="KW-0413">Isomerase</keyword>
<name>A0A1H4MIW0_9BACT</name>
<dbReference type="HAMAP" id="MF_01201">
    <property type="entry name" value="Ala_racemase"/>
    <property type="match status" value="1"/>
</dbReference>
<dbReference type="GO" id="GO:0008784">
    <property type="term" value="F:alanine racemase activity"/>
    <property type="evidence" value="ECO:0007669"/>
    <property type="project" value="UniProtKB-UniRule"/>
</dbReference>
<evidence type="ECO:0000259" key="7">
    <source>
        <dbReference type="SMART" id="SM01005"/>
    </source>
</evidence>
<dbReference type="GO" id="GO:0030632">
    <property type="term" value="P:D-alanine biosynthetic process"/>
    <property type="evidence" value="ECO:0007669"/>
    <property type="project" value="UniProtKB-UniRule"/>
</dbReference>
<dbReference type="SUPFAM" id="SSF51419">
    <property type="entry name" value="PLP-binding barrel"/>
    <property type="match status" value="1"/>
</dbReference>
<dbReference type="OrthoDB" id="9813814at2"/>
<dbReference type="SMART" id="SM01005">
    <property type="entry name" value="Ala_racemase_C"/>
    <property type="match status" value="1"/>
</dbReference>
<dbReference type="EMBL" id="FNSD01000001">
    <property type="protein sequence ID" value="SEB83031.1"/>
    <property type="molecule type" value="Genomic_DNA"/>
</dbReference>
<protein>
    <recommendedName>
        <fullName evidence="4">Alanine racemase</fullName>
        <ecNumber evidence="4">5.1.1.1</ecNumber>
    </recommendedName>
</protein>
<dbReference type="Gene3D" id="2.40.37.10">
    <property type="entry name" value="Lyase, Ornithine Decarboxylase, Chain A, domain 1"/>
    <property type="match status" value="1"/>
</dbReference>
<evidence type="ECO:0000256" key="1">
    <source>
        <dbReference type="ARBA" id="ARBA00001933"/>
    </source>
</evidence>
<comment type="pathway">
    <text evidence="4">Amino-acid biosynthesis; D-alanine biosynthesis; D-alanine from L-alanine: step 1/1.</text>
</comment>
<gene>
    <name evidence="8" type="ORF">SAMN05443244_1950</name>
</gene>
<dbReference type="Gene3D" id="3.20.20.10">
    <property type="entry name" value="Alanine racemase"/>
    <property type="match status" value="1"/>
</dbReference>